<dbReference type="Gene3D" id="3.40.190.290">
    <property type="match status" value="1"/>
</dbReference>
<dbReference type="PROSITE" id="PS50931">
    <property type="entry name" value="HTH_LYSR"/>
    <property type="match status" value="1"/>
</dbReference>
<keyword evidence="3" id="KW-0238">DNA-binding</keyword>
<dbReference type="Gene3D" id="1.10.10.10">
    <property type="entry name" value="Winged helix-like DNA-binding domain superfamily/Winged helix DNA-binding domain"/>
    <property type="match status" value="1"/>
</dbReference>
<dbReference type="InterPro" id="IPR005119">
    <property type="entry name" value="LysR_subst-bd"/>
</dbReference>
<dbReference type="InterPro" id="IPR058163">
    <property type="entry name" value="LysR-type_TF_proteobact-type"/>
</dbReference>
<keyword evidence="7" id="KW-1185">Reference proteome</keyword>
<evidence type="ECO:0000256" key="4">
    <source>
        <dbReference type="ARBA" id="ARBA00023163"/>
    </source>
</evidence>
<organism evidence="6 7">
    <name type="scientific">Dongia rigui</name>
    <dbReference type="NCBI Taxonomy" id="940149"/>
    <lineage>
        <taxon>Bacteria</taxon>
        <taxon>Pseudomonadati</taxon>
        <taxon>Pseudomonadota</taxon>
        <taxon>Alphaproteobacteria</taxon>
        <taxon>Rhodospirillales</taxon>
        <taxon>Dongiaceae</taxon>
        <taxon>Dongia</taxon>
    </lineage>
</organism>
<dbReference type="InterPro" id="IPR000847">
    <property type="entry name" value="LysR_HTH_N"/>
</dbReference>
<accession>A0ABU5DZ88</accession>
<evidence type="ECO:0000256" key="3">
    <source>
        <dbReference type="ARBA" id="ARBA00023125"/>
    </source>
</evidence>
<evidence type="ECO:0000313" key="6">
    <source>
        <dbReference type="EMBL" id="MDY0872332.1"/>
    </source>
</evidence>
<evidence type="ECO:0000259" key="5">
    <source>
        <dbReference type="PROSITE" id="PS50931"/>
    </source>
</evidence>
<dbReference type="InterPro" id="IPR036388">
    <property type="entry name" value="WH-like_DNA-bd_sf"/>
</dbReference>
<comment type="caution">
    <text evidence="6">The sequence shown here is derived from an EMBL/GenBank/DDBJ whole genome shotgun (WGS) entry which is preliminary data.</text>
</comment>
<dbReference type="Pfam" id="PF03466">
    <property type="entry name" value="LysR_substrate"/>
    <property type="match status" value="1"/>
</dbReference>
<sequence length="286" mass="30698">MQGLDWNDLRCLLALARSGSFAGAARLLRLDATTVARRLRTLERMLGTQMFERDPGGALKSTEAGIAAIARAETIEAEIAGLAAAMEGTGSGVQGRVRLTTVPILANRILIPALPRLLGRNPGLKIDLMADARGYDLARREADIALRFSRPDPALGHRILGRRLASLHYAPYAAAGTPRNGAGLPWLGYDESLDHLPQAAWLRRAKGPSAAFAANDAESLIHAAAAGLGRTLLPQVIGDAEPRLTRLRGTGLPPLPTREVWLLTHRDLRPLPRIAAVVDWLAEILA</sequence>
<evidence type="ECO:0000256" key="2">
    <source>
        <dbReference type="ARBA" id="ARBA00023015"/>
    </source>
</evidence>
<comment type="similarity">
    <text evidence="1">Belongs to the LysR transcriptional regulatory family.</text>
</comment>
<dbReference type="Pfam" id="PF00126">
    <property type="entry name" value="HTH_1"/>
    <property type="match status" value="1"/>
</dbReference>
<name>A0ABU5DZ88_9PROT</name>
<dbReference type="SUPFAM" id="SSF46785">
    <property type="entry name" value="Winged helix' DNA-binding domain"/>
    <property type="match status" value="1"/>
</dbReference>
<evidence type="ECO:0000313" key="7">
    <source>
        <dbReference type="Proteomes" id="UP001271769"/>
    </source>
</evidence>
<reference evidence="6 7" key="1">
    <citation type="journal article" date="2013" name="Antonie Van Leeuwenhoek">
        <title>Dongia rigui sp. nov., isolated from freshwater of a large wetland in Korea.</title>
        <authorList>
            <person name="Baik K.S."/>
            <person name="Hwang Y.M."/>
            <person name="Choi J.S."/>
            <person name="Kwon J."/>
            <person name="Seong C.N."/>
        </authorList>
    </citation>
    <scope>NUCLEOTIDE SEQUENCE [LARGE SCALE GENOMIC DNA]</scope>
    <source>
        <strain evidence="6 7">04SU4-P</strain>
    </source>
</reference>
<keyword evidence="2" id="KW-0805">Transcription regulation</keyword>
<dbReference type="Proteomes" id="UP001271769">
    <property type="component" value="Unassembled WGS sequence"/>
</dbReference>
<protein>
    <submittedName>
        <fullName evidence="6">LysR family transcriptional regulator</fullName>
    </submittedName>
</protein>
<gene>
    <name evidence="6" type="ORF">SMD31_10380</name>
</gene>
<feature type="domain" description="HTH lysR-type" evidence="5">
    <location>
        <begin position="4"/>
        <end position="61"/>
    </location>
</feature>
<dbReference type="PANTHER" id="PTHR30537">
    <property type="entry name" value="HTH-TYPE TRANSCRIPTIONAL REGULATOR"/>
    <property type="match status" value="1"/>
</dbReference>
<dbReference type="EMBL" id="JAXCLX010000001">
    <property type="protein sequence ID" value="MDY0872332.1"/>
    <property type="molecule type" value="Genomic_DNA"/>
</dbReference>
<proteinExistence type="inferred from homology"/>
<keyword evidence="4" id="KW-0804">Transcription</keyword>
<evidence type="ECO:0000256" key="1">
    <source>
        <dbReference type="ARBA" id="ARBA00009437"/>
    </source>
</evidence>
<dbReference type="RefSeq" id="WP_320500753.1">
    <property type="nucleotide sequence ID" value="NZ_JAXCLX010000001.1"/>
</dbReference>
<dbReference type="InterPro" id="IPR036390">
    <property type="entry name" value="WH_DNA-bd_sf"/>
</dbReference>
<dbReference type="SUPFAM" id="SSF53850">
    <property type="entry name" value="Periplasmic binding protein-like II"/>
    <property type="match status" value="1"/>
</dbReference>
<dbReference type="PANTHER" id="PTHR30537:SF3">
    <property type="entry name" value="TRANSCRIPTIONAL REGULATORY PROTEIN"/>
    <property type="match status" value="1"/>
</dbReference>